<sequence length="123" mass="13983">IPDIYDSAKYDANHNDHLNLDLRELYVVSRQLAIAVIPNEYGIDPQGKLRIGSRIATELLGKLLVDLDAMREESVNTVRQEEAEERQRIKESMANRAEKALLHSIVEQQTTSSPSKSPHYLGW</sequence>
<evidence type="ECO:0000313" key="3">
    <source>
        <dbReference type="EMBL" id="KAF5841492.1"/>
    </source>
</evidence>
<evidence type="ECO:0000256" key="1">
    <source>
        <dbReference type="ARBA" id="ARBA00033696"/>
    </source>
</evidence>
<name>A0ABQ7H3P7_DUNSA</name>
<feature type="non-terminal residue" evidence="3">
    <location>
        <position position="1"/>
    </location>
</feature>
<dbReference type="Proteomes" id="UP000815325">
    <property type="component" value="Unassembled WGS sequence"/>
</dbReference>
<dbReference type="EMBL" id="MU069484">
    <property type="protein sequence ID" value="KAF5841492.1"/>
    <property type="molecule type" value="Genomic_DNA"/>
</dbReference>
<gene>
    <name evidence="3" type="ORF">DUNSADRAFT_12657</name>
</gene>
<reference evidence="3" key="1">
    <citation type="submission" date="2017-08" db="EMBL/GenBank/DDBJ databases">
        <authorList>
            <person name="Polle J.E."/>
            <person name="Barry K."/>
            <person name="Cushman J."/>
            <person name="Schmutz J."/>
            <person name="Tran D."/>
            <person name="Hathwaick L.T."/>
            <person name="Yim W.C."/>
            <person name="Jenkins J."/>
            <person name="Mckie-Krisberg Z.M."/>
            <person name="Prochnik S."/>
            <person name="Lindquist E."/>
            <person name="Dockter R.B."/>
            <person name="Adam C."/>
            <person name="Molina H."/>
            <person name="Bunkerborg J."/>
            <person name="Jin E."/>
            <person name="Buchheim M."/>
            <person name="Magnuson J."/>
        </authorList>
    </citation>
    <scope>NUCLEOTIDE SEQUENCE</scope>
    <source>
        <strain evidence="3">CCAP 19/18</strain>
    </source>
</reference>
<comment type="catalytic activity">
    <reaction evidence="1">
        <text>5-diphospho-1D-myo-inositol 1,2,3,4,6-pentakisphosphate + ATP + H(+) = 1,5-bis(diphospho)-1D-myo-inositol 2,3,4,6-tetrakisphosphate + ADP</text>
        <dbReference type="Rhea" id="RHEA:10276"/>
        <dbReference type="ChEBI" id="CHEBI:15378"/>
        <dbReference type="ChEBI" id="CHEBI:30616"/>
        <dbReference type="ChEBI" id="CHEBI:58628"/>
        <dbReference type="ChEBI" id="CHEBI:77983"/>
        <dbReference type="ChEBI" id="CHEBI:456216"/>
        <dbReference type="EC" id="2.7.4.24"/>
    </reaction>
    <physiologicalReaction direction="left-to-right" evidence="1">
        <dbReference type="Rhea" id="RHEA:10277"/>
    </physiologicalReaction>
</comment>
<dbReference type="PANTHER" id="PTHR12750:SF9">
    <property type="entry name" value="INOSITOL HEXAKISPHOSPHATE AND DIPHOSPHOINOSITOL-PENTAKISPHOSPHATE KINASE"/>
    <property type="match status" value="1"/>
</dbReference>
<organism evidence="3 4">
    <name type="scientific">Dunaliella salina</name>
    <name type="common">Green alga</name>
    <name type="synonym">Protococcus salinus</name>
    <dbReference type="NCBI Taxonomy" id="3046"/>
    <lineage>
        <taxon>Eukaryota</taxon>
        <taxon>Viridiplantae</taxon>
        <taxon>Chlorophyta</taxon>
        <taxon>core chlorophytes</taxon>
        <taxon>Chlorophyceae</taxon>
        <taxon>CS clade</taxon>
        <taxon>Chlamydomonadales</taxon>
        <taxon>Dunaliellaceae</taxon>
        <taxon>Dunaliella</taxon>
    </lineage>
</organism>
<comment type="caution">
    <text evidence="3">The sequence shown here is derived from an EMBL/GenBank/DDBJ whole genome shotgun (WGS) entry which is preliminary data.</text>
</comment>
<protein>
    <submittedName>
        <fullName evidence="3">Uncharacterized protein</fullName>
    </submittedName>
</protein>
<dbReference type="Pfam" id="PF00328">
    <property type="entry name" value="His_Phos_2"/>
    <property type="match status" value="1"/>
</dbReference>
<dbReference type="InterPro" id="IPR000560">
    <property type="entry name" value="His_Pase_clade-2"/>
</dbReference>
<proteinExistence type="predicted"/>
<dbReference type="PANTHER" id="PTHR12750">
    <property type="entry name" value="DIPHOSPHOINOSITOL PENTAKISPHOSPHATE KINASE"/>
    <property type="match status" value="1"/>
</dbReference>
<keyword evidence="4" id="KW-1185">Reference proteome</keyword>
<evidence type="ECO:0000256" key="2">
    <source>
        <dbReference type="ARBA" id="ARBA00034629"/>
    </source>
</evidence>
<accession>A0ABQ7H3P7</accession>
<comment type="catalytic activity">
    <reaction evidence="2">
        <text>1D-myo-inositol hexakisphosphate + ATP = 1-diphospho-1D-myo-inositol 2,3,4,5,6-pentakisphosphate + ADP</text>
        <dbReference type="Rhea" id="RHEA:37459"/>
        <dbReference type="ChEBI" id="CHEBI:30616"/>
        <dbReference type="ChEBI" id="CHEBI:58130"/>
        <dbReference type="ChEBI" id="CHEBI:74946"/>
        <dbReference type="ChEBI" id="CHEBI:456216"/>
        <dbReference type="EC" id="2.7.4.24"/>
    </reaction>
    <physiologicalReaction direction="left-to-right" evidence="2">
        <dbReference type="Rhea" id="RHEA:37460"/>
    </physiologicalReaction>
</comment>
<evidence type="ECO:0000313" key="4">
    <source>
        <dbReference type="Proteomes" id="UP000815325"/>
    </source>
</evidence>
<dbReference type="InterPro" id="IPR037446">
    <property type="entry name" value="His_Pase_VIP1"/>
</dbReference>